<accession>A0A6C2UIJ3</accession>
<protein>
    <recommendedName>
        <fullName evidence="3">2-phospho-L-lactate guanylyltransferase</fullName>
    </recommendedName>
</protein>
<evidence type="ECO:0000313" key="2">
    <source>
        <dbReference type="Proteomes" id="UP000346198"/>
    </source>
</evidence>
<organism evidence="1 2">
    <name type="scientific">Pontiella sulfatireligans</name>
    <dbReference type="NCBI Taxonomy" id="2750658"/>
    <lineage>
        <taxon>Bacteria</taxon>
        <taxon>Pseudomonadati</taxon>
        <taxon>Kiritimatiellota</taxon>
        <taxon>Kiritimatiellia</taxon>
        <taxon>Kiritimatiellales</taxon>
        <taxon>Pontiellaceae</taxon>
        <taxon>Pontiella</taxon>
    </lineage>
</organism>
<dbReference type="EMBL" id="CAAHFH010000001">
    <property type="protein sequence ID" value="VGO19241.1"/>
    <property type="molecule type" value="Genomic_DNA"/>
</dbReference>
<sequence length="69" mass="7828">MKELIFEVTQDADGGYSAECLTEAIFTQGDSWQELREQVKDAVQGFFFDSPKPDSIHLRMVRDEVMAVA</sequence>
<dbReference type="RefSeq" id="WP_136060656.1">
    <property type="nucleotide sequence ID" value="NZ_CAAHFH010000001.1"/>
</dbReference>
<reference evidence="1 2" key="1">
    <citation type="submission" date="2019-04" db="EMBL/GenBank/DDBJ databases">
        <authorList>
            <person name="Van Vliet M D."/>
        </authorList>
    </citation>
    <scope>NUCLEOTIDE SEQUENCE [LARGE SCALE GENOMIC DNA]</scope>
    <source>
        <strain evidence="1 2">F21</strain>
    </source>
</reference>
<name>A0A6C2UIJ3_9BACT</name>
<evidence type="ECO:0008006" key="3">
    <source>
        <dbReference type="Google" id="ProtNLM"/>
    </source>
</evidence>
<gene>
    <name evidence="1" type="ORF">SCARR_01298</name>
</gene>
<dbReference type="AlphaFoldDB" id="A0A6C2UIJ3"/>
<dbReference type="InterPro" id="IPR035069">
    <property type="entry name" value="TTHA1013/TTHA0281-like"/>
</dbReference>
<dbReference type="Proteomes" id="UP000346198">
    <property type="component" value="Unassembled WGS sequence"/>
</dbReference>
<dbReference type="Gene3D" id="3.30.160.250">
    <property type="match status" value="1"/>
</dbReference>
<evidence type="ECO:0000313" key="1">
    <source>
        <dbReference type="EMBL" id="VGO19241.1"/>
    </source>
</evidence>
<keyword evidence="2" id="KW-1185">Reference proteome</keyword>
<proteinExistence type="predicted"/>
<dbReference type="SUPFAM" id="SSF143100">
    <property type="entry name" value="TTHA1013/TTHA0281-like"/>
    <property type="match status" value="1"/>
</dbReference>